<evidence type="ECO:0000256" key="1">
    <source>
        <dbReference type="PROSITE-ProRule" id="PRU00221"/>
    </source>
</evidence>
<dbReference type="Proteomes" id="UP000667802">
    <property type="component" value="Unassembled WGS sequence"/>
</dbReference>
<dbReference type="EMBL" id="JAALHA020000006">
    <property type="protein sequence ID" value="MDR9895905.1"/>
    <property type="molecule type" value="Genomic_DNA"/>
</dbReference>
<dbReference type="InterPro" id="IPR011990">
    <property type="entry name" value="TPR-like_helical_dom_sf"/>
</dbReference>
<keyword evidence="3" id="KW-0175">Coiled coil</keyword>
<dbReference type="RefSeq" id="WP_310833889.1">
    <property type="nucleotide sequence ID" value="NZ_JAALHA020000006.1"/>
</dbReference>
<proteinExistence type="predicted"/>
<dbReference type="InterPro" id="IPR019734">
    <property type="entry name" value="TPR_rpt"/>
</dbReference>
<dbReference type="PROSITE" id="PS50005">
    <property type="entry name" value="TPR"/>
    <property type="match status" value="2"/>
</dbReference>
<dbReference type="SMART" id="SM00028">
    <property type="entry name" value="TPR"/>
    <property type="match status" value="5"/>
</dbReference>
<evidence type="ECO:0000313" key="5">
    <source>
        <dbReference type="EMBL" id="MDR9895905.1"/>
    </source>
</evidence>
<dbReference type="SMART" id="SM00320">
    <property type="entry name" value="WD40"/>
    <property type="match status" value="1"/>
</dbReference>
<accession>A0AAP5IB97</accession>
<dbReference type="SUPFAM" id="SSF50978">
    <property type="entry name" value="WD40 repeat-like"/>
    <property type="match status" value="1"/>
</dbReference>
<dbReference type="Pfam" id="PF20703">
    <property type="entry name" value="nSTAND1"/>
    <property type="match status" value="1"/>
</dbReference>
<dbReference type="Gene3D" id="3.40.50.300">
    <property type="entry name" value="P-loop containing nucleotide triphosphate hydrolases"/>
    <property type="match status" value="1"/>
</dbReference>
<dbReference type="Gene3D" id="2.130.10.10">
    <property type="entry name" value="YVTN repeat-like/Quinoprotein amine dehydrogenase"/>
    <property type="match status" value="1"/>
</dbReference>
<feature type="repeat" description="TPR" evidence="2">
    <location>
        <begin position="1098"/>
        <end position="1131"/>
    </location>
</feature>
<keyword evidence="1" id="KW-0853">WD repeat</keyword>
<evidence type="ECO:0000313" key="6">
    <source>
        <dbReference type="Proteomes" id="UP000667802"/>
    </source>
</evidence>
<reference evidence="6" key="1">
    <citation type="journal article" date="2021" name="Science">
        <title>Hunting the eagle killer: A cyanobacterial neurotoxin causes vacuolar myelinopathy.</title>
        <authorList>
            <person name="Breinlinger S."/>
            <person name="Phillips T.J."/>
            <person name="Haram B.N."/>
            <person name="Mares J."/>
            <person name="Martinez Yerena J.A."/>
            <person name="Hrouzek P."/>
            <person name="Sobotka R."/>
            <person name="Henderson W.M."/>
            <person name="Schmieder P."/>
            <person name="Williams S.M."/>
            <person name="Lauderdale J.D."/>
            <person name="Wilde H.D."/>
            <person name="Gerrin W."/>
            <person name="Kust A."/>
            <person name="Washington J.W."/>
            <person name="Wagner C."/>
            <person name="Geier B."/>
            <person name="Liebeke M."/>
            <person name="Enke H."/>
            <person name="Niedermeyer T.H.J."/>
            <person name="Wilde S.B."/>
        </authorList>
    </citation>
    <scope>NUCLEOTIDE SEQUENCE [LARGE SCALE GENOMIC DNA]</scope>
    <source>
        <strain evidence="6">Thurmond2011</strain>
    </source>
</reference>
<feature type="domain" description="Novel STAND NTPase 1" evidence="4">
    <location>
        <begin position="522"/>
        <end position="869"/>
    </location>
</feature>
<dbReference type="PROSITE" id="PS50294">
    <property type="entry name" value="WD_REPEATS_REGION"/>
    <property type="match status" value="1"/>
</dbReference>
<feature type="coiled-coil region" evidence="3">
    <location>
        <begin position="889"/>
        <end position="923"/>
    </location>
</feature>
<dbReference type="SUPFAM" id="SSF52540">
    <property type="entry name" value="P-loop containing nucleoside triphosphate hydrolases"/>
    <property type="match status" value="1"/>
</dbReference>
<dbReference type="SUPFAM" id="SSF48452">
    <property type="entry name" value="TPR-like"/>
    <property type="match status" value="2"/>
</dbReference>
<dbReference type="InterPro" id="IPR027417">
    <property type="entry name" value="P-loop_NTPase"/>
</dbReference>
<keyword evidence="6" id="KW-1185">Reference proteome</keyword>
<dbReference type="Pfam" id="PF00400">
    <property type="entry name" value="WD40"/>
    <property type="match status" value="1"/>
</dbReference>
<feature type="repeat" description="TPR" evidence="2">
    <location>
        <begin position="1148"/>
        <end position="1181"/>
    </location>
</feature>
<name>A0AAP5IB97_9CYAN</name>
<keyword evidence="2" id="KW-0802">TPR repeat</keyword>
<gene>
    <name evidence="5" type="ORF">G7B40_015230</name>
</gene>
<sequence>MNPNLSDPSNHDRSLEQLAWAIEASVGRFKLILARCNYTEQRSHLINRLREICQVEIRILVLKKSTTTLYTAIREELGEEVPSALMVLGLESVQNLGEILALANQVREEFRNFPFPLVLWVDNETHKQMMQFAPDLESWAISKDFPLSANELIDFLNKTAERLFIDSSFITLETCSEILSAWQELQSFGQVLEPEVKAKCDFLLGLAEYINKNLDNAIEHYQKSLVSWQEQNNLEWQGKVLLHITFCCYEKDIKNRQRRTNSLNRVDKEPLSPNLEAARNYLLQYLKLFEVAQRRDLIANSIDKFGIILQDLEDWEHLQTLAIQALEIHKAEENKIKIAQDYRFLAEVALAKEEWNEAQDLAEKALQVLPTIETLHLKPLEPLDKAILSTQADIAHQQQLLADKSVILSLTSSSLLILARSQHKIGEYQAAISNLEAARKIGVIDSNPQLYIDILINLRKLYFEQKQYLKAFEAKLERNSVEQQYGLRAFIGAGRLEATRMLETRFITPLQNNVIPEIALSGRQLDINRLLERIGRLDYKLIVIYGQSGVGKSSLVNAGLVPALKKRAIGIQDNLPVVMQVYTNWVEELGRLLAEALAQKRIEVEKTESTYSTAAILEKLRQCEQRNLRPVIIFDQFEEFFFVDTEPAQRQEFFEFLGECLNILPLKVILSLREDYLHYLLKCNRLPSMTIINNDILSNHVLYELGNFSPTDAKEIIQQLTEPSHFHLEPALIDELVKDLAGNLGEVRPIELQIVGAQLQAEDITTLTQYRQHGTKEELVKSYLAAVVEDCGNENQQMAEFVLYLLTDEKGTRPFKTRAELEWDLQALGTRITTSSQELDLVLQVFVDSGIVVLVPETPVDRYQLVHDYIAAFIRQQQEPQLTALMAELEEERKQRLLAEEGLQQAEQAREILAKANQKATQRIRLGSGVLATSLVLAAVVGGFATQERNNALKSTTLEREGVANEQQFHSQEQEIEALISAMQTGQELQTLVKDSRSIEKYPAASPQFALQTILDNIREQNRLQGHTDIVISARFSPDGKRILTASADKTARLWQVESLEDLLARGCKWLNNYLIIHPQDLKLLKVCQNQSNLTAAARFLVKEGEEQARAGKIDEATATFRTALKLNPNLKLDPKAKAQAESLKGKAERLVLEGASLLKEGKIKEALADYKEAQNLDPKVEIDAGSWNSLCRYGSLHGYAGDVMFACEKAVALAPGDGAIRDSRGLARALTGNTQGAIEDFETFIQSTDNQEQKSQRQRWVNALRAGKNPFTDEELKSLVDQ</sequence>
<dbReference type="PROSITE" id="PS50082">
    <property type="entry name" value="WD_REPEATS_2"/>
    <property type="match status" value="1"/>
</dbReference>
<protein>
    <recommendedName>
        <fullName evidence="4">Novel STAND NTPase 1 domain-containing protein</fullName>
    </recommendedName>
</protein>
<organism evidence="5 6">
    <name type="scientific">Aetokthonos hydrillicola Thurmond2011</name>
    <dbReference type="NCBI Taxonomy" id="2712845"/>
    <lineage>
        <taxon>Bacteria</taxon>
        <taxon>Bacillati</taxon>
        <taxon>Cyanobacteriota</taxon>
        <taxon>Cyanophyceae</taxon>
        <taxon>Nostocales</taxon>
        <taxon>Hapalosiphonaceae</taxon>
        <taxon>Aetokthonos</taxon>
    </lineage>
</organism>
<dbReference type="InterPro" id="IPR036322">
    <property type="entry name" value="WD40_repeat_dom_sf"/>
</dbReference>
<evidence type="ECO:0000259" key="4">
    <source>
        <dbReference type="Pfam" id="PF20703"/>
    </source>
</evidence>
<evidence type="ECO:0000256" key="3">
    <source>
        <dbReference type="SAM" id="Coils"/>
    </source>
</evidence>
<evidence type="ECO:0000256" key="2">
    <source>
        <dbReference type="PROSITE-ProRule" id="PRU00339"/>
    </source>
</evidence>
<dbReference type="Gene3D" id="1.25.40.10">
    <property type="entry name" value="Tetratricopeptide repeat domain"/>
    <property type="match status" value="2"/>
</dbReference>
<dbReference type="InterPro" id="IPR001680">
    <property type="entry name" value="WD40_rpt"/>
</dbReference>
<comment type="caution">
    <text evidence="5">The sequence shown here is derived from an EMBL/GenBank/DDBJ whole genome shotgun (WGS) entry which is preliminary data.</text>
</comment>
<dbReference type="InterPro" id="IPR015943">
    <property type="entry name" value="WD40/YVTN_repeat-like_dom_sf"/>
</dbReference>
<feature type="repeat" description="WD" evidence="1">
    <location>
        <begin position="1024"/>
        <end position="1065"/>
    </location>
</feature>
<dbReference type="InterPro" id="IPR049052">
    <property type="entry name" value="nSTAND1"/>
</dbReference>